<feature type="region of interest" description="Disordered" evidence="5">
    <location>
        <begin position="1408"/>
        <end position="1433"/>
    </location>
</feature>
<feature type="region of interest" description="Disordered" evidence="5">
    <location>
        <begin position="976"/>
        <end position="1056"/>
    </location>
</feature>
<dbReference type="PROSITE" id="PS51460">
    <property type="entry name" value="GAR"/>
    <property type="match status" value="1"/>
</dbReference>
<feature type="region of interest" description="Disordered" evidence="5">
    <location>
        <begin position="776"/>
        <end position="804"/>
    </location>
</feature>
<feature type="compositionally biased region" description="Polar residues" evidence="5">
    <location>
        <begin position="1575"/>
        <end position="1587"/>
    </location>
</feature>
<dbReference type="STRING" id="71717.A0A4Y7TN28"/>
<protein>
    <recommendedName>
        <fullName evidence="6">GAR domain-containing protein</fullName>
    </recommendedName>
</protein>
<feature type="domain" description="GAR" evidence="6">
    <location>
        <begin position="1639"/>
        <end position="1717"/>
    </location>
</feature>
<comment type="subcellular location">
    <subcellularLocation>
        <location evidence="1">Cytoplasm</location>
        <location evidence="1">Cytoskeleton</location>
    </subcellularLocation>
</comment>
<organism evidence="7 8">
    <name type="scientific">Coprinellus micaceus</name>
    <name type="common">Glistening ink-cap mushroom</name>
    <name type="synonym">Coprinus micaceus</name>
    <dbReference type="NCBI Taxonomy" id="71717"/>
    <lineage>
        <taxon>Eukaryota</taxon>
        <taxon>Fungi</taxon>
        <taxon>Dikarya</taxon>
        <taxon>Basidiomycota</taxon>
        <taxon>Agaricomycotina</taxon>
        <taxon>Agaricomycetes</taxon>
        <taxon>Agaricomycetidae</taxon>
        <taxon>Agaricales</taxon>
        <taxon>Agaricineae</taxon>
        <taxon>Psathyrellaceae</taxon>
        <taxon>Coprinellus</taxon>
    </lineage>
</organism>
<dbReference type="SUPFAM" id="SSF143575">
    <property type="entry name" value="GAS2 domain-like"/>
    <property type="match status" value="1"/>
</dbReference>
<evidence type="ECO:0000256" key="5">
    <source>
        <dbReference type="SAM" id="MobiDB-lite"/>
    </source>
</evidence>
<comment type="caution">
    <text evidence="7">The sequence shown here is derived from an EMBL/GenBank/DDBJ whole genome shotgun (WGS) entry which is preliminary data.</text>
</comment>
<feature type="compositionally biased region" description="Low complexity" evidence="5">
    <location>
        <begin position="1416"/>
        <end position="1433"/>
    </location>
</feature>
<feature type="compositionally biased region" description="Low complexity" evidence="5">
    <location>
        <begin position="1541"/>
        <end position="1569"/>
    </location>
</feature>
<evidence type="ECO:0000259" key="6">
    <source>
        <dbReference type="PROSITE" id="PS51460"/>
    </source>
</evidence>
<dbReference type="Pfam" id="PF02187">
    <property type="entry name" value="GAS2"/>
    <property type="match status" value="1"/>
</dbReference>
<dbReference type="Proteomes" id="UP000298030">
    <property type="component" value="Unassembled WGS sequence"/>
</dbReference>
<feature type="compositionally biased region" description="Polar residues" evidence="5">
    <location>
        <begin position="1594"/>
        <end position="1621"/>
    </location>
</feature>
<evidence type="ECO:0000256" key="2">
    <source>
        <dbReference type="ARBA" id="ARBA00022490"/>
    </source>
</evidence>
<dbReference type="GO" id="GO:0008017">
    <property type="term" value="F:microtubule binding"/>
    <property type="evidence" value="ECO:0007669"/>
    <property type="project" value="InterPro"/>
</dbReference>
<dbReference type="InterPro" id="IPR003108">
    <property type="entry name" value="GAR_dom"/>
</dbReference>
<keyword evidence="3" id="KW-0206">Cytoskeleton</keyword>
<dbReference type="EMBL" id="QPFP01000007">
    <property type="protein sequence ID" value="TEB35361.1"/>
    <property type="molecule type" value="Genomic_DNA"/>
</dbReference>
<dbReference type="OrthoDB" id="10017054at2759"/>
<evidence type="ECO:0000256" key="1">
    <source>
        <dbReference type="ARBA" id="ARBA00004245"/>
    </source>
</evidence>
<keyword evidence="8" id="KW-1185">Reference proteome</keyword>
<evidence type="ECO:0000313" key="7">
    <source>
        <dbReference type="EMBL" id="TEB35361.1"/>
    </source>
</evidence>
<keyword evidence="4" id="KW-0175">Coiled coil</keyword>
<accession>A0A4Y7TN28</accession>
<evidence type="ECO:0000313" key="8">
    <source>
        <dbReference type="Proteomes" id="UP000298030"/>
    </source>
</evidence>
<feature type="compositionally biased region" description="Low complexity" evidence="5">
    <location>
        <begin position="1494"/>
        <end position="1505"/>
    </location>
</feature>
<evidence type="ECO:0000256" key="4">
    <source>
        <dbReference type="SAM" id="Coils"/>
    </source>
</evidence>
<sequence>MSTLAVSHDELEAMFLSRSRQPTPDPSQPRSHPSDDSEGQALESHEVIELQTFSERKAWIEEKIKFLEKLPPIEVFVGLDALRNSAEEVPGLPTREQLQQWVDEHDFIEKETEVFDKGELKKLRQITKAATQRNLSPEDTDLIELTLTTIYALDKLLHLLRDRSENLDLLGIRLDWEEHRTASWVERGRILGDLESFLATRARWSPSVYEITPQDSPVLSRRASVTSLSTQDSYSLSNPAFARSARFKLAEQLSRDAAQFGARVANLSHGRVATAGRMLDKLIDHSRRPVPDVLLDEQDRLEERGINQMENVGKFVLSLVMQWRKADDTYVETLKDQDAAKDLEEEIATARLSHPTFRQSSQFSARVDTLLKRLSVRVNPTSKVSGFPRPEHPLFPKQAGENESLANFLSAEITTATELVQKVEAAAKEYRDNWEAVRRTEIVVTGANELSETLTSIVERLSQGVPTEAEDGSPPDLSTSDCLQPNRHSLFLALLPSIQAEAARAVEKAIEITEQSQLAFYALDSDSVDPIFTSNASDSIRRLIALKDQCQNHLNTANQQVTRLREARQIWTAMDTNLKELQCLRDDIVHLMERDSWKQAAIGHGAPPTPETPTVELTPITPAPEPTNLDAELQSIDSRLAETVDAPLRALTPTLDPNALQECLTTKASSVRAYHEGLLRMNRMLKTIQTQSSVMAGVRDEYNTILIRIEDAKAHLSALTDNVLGYDDSISDLPLSQASAKSELEDIHLEAATFIDSLSSRVPFLSALGAVSPAPGRTTFRRPSQSSVETEVEDPLANLPLDPGKLDAAVREDSNTFVMRLRGSLETVGKATRQLEVAQLGKFVDGKVESASKAVAEIEDRLSEHADLMKTLPIPDPGSQGDGLVQQINSILAKVEELSETRGHISRCFSPIRDLLRKMDTSSHDFEPAVRQSLFTSRLRITENVEGRFKAWFQGLNILKDTLSAKIVEELERLEKERRGTEERARDEKEKEVKEEQQRREREEEDRAREEKRRREEEERAERARLEEARRRDEEAQAERARLEKEAIQEEDRQRAEEKARLEAERARETRDLLTQNEVDKARLLQERKDIEAKLRQAEALLQEERRLQAERERLAAARTLLEKSQIQEEATQRLLAEQKTRDELLKADADRLQAAEGETKRLQRELEFIKAEHKRTLSEREVLARQQRESQHRKKPSVIEDVFSIGGPSDLRASATDEERQYQALIFDLRKRLRSLSINELARPSKGKKSSPSALPTADQVTTLRRKFSAIIKQTAELPESIPNLGIDADLRSLRMELESSEQLMDDIENLLRLSELVSKCDTALSDLLEHIDSYPAPPLIVSDLYTIDETSSPPEQLVGRVAFTRGAIDEMQVTFNRVCNDARARSERTRIVQTWLELEEMANDRLGGRKSRPGSVSSVHSGRLSSASMASSMASYRGPGMMAKKRTSYSNLSVSVNIKDGKLAPPGPAHPSSRRVVSTGPGEKKEHRRSSSRQSISTSRSVSGPGPTISAAVGTTPRPFNASIMGSTFASRQRTGSVSSLSGTPTSGRTGTGTPVQRARAQGQAQPGRHRSPSVTDTPIRQSFGASAPPRTKTTSGSTWSRAPRNSLSSIVPTRTLTPQKPKGVPAGAPRKKYVADPKNKLDVAVGEVINQLSVGINVEGVAETWRDQSGKYWIGNQDPKLCFCRILRSQTVMVRVGGGWQELSKFIKDHFAESFRLLPESSPPEKLQEEKWISSVTLLMEKPELTTPASPPRLPKTPEPQIGFVPSFAIVTPSGHSPRSILSSPGSNKGSSGSPLTPMQFMRRADADPTLLRPGTPSKTPTGPRQRTQAVAPSALGSVWRP</sequence>
<dbReference type="Gene3D" id="3.30.920.20">
    <property type="entry name" value="Gas2-like domain"/>
    <property type="match status" value="1"/>
</dbReference>
<feature type="region of interest" description="Disordered" evidence="5">
    <location>
        <begin position="1778"/>
        <end position="1845"/>
    </location>
</feature>
<reference evidence="7 8" key="1">
    <citation type="journal article" date="2019" name="Nat. Ecol. Evol.">
        <title>Megaphylogeny resolves global patterns of mushroom evolution.</title>
        <authorList>
            <person name="Varga T."/>
            <person name="Krizsan K."/>
            <person name="Foldi C."/>
            <person name="Dima B."/>
            <person name="Sanchez-Garcia M."/>
            <person name="Sanchez-Ramirez S."/>
            <person name="Szollosi G.J."/>
            <person name="Szarkandi J.G."/>
            <person name="Papp V."/>
            <person name="Albert L."/>
            <person name="Andreopoulos W."/>
            <person name="Angelini C."/>
            <person name="Antonin V."/>
            <person name="Barry K.W."/>
            <person name="Bougher N.L."/>
            <person name="Buchanan P."/>
            <person name="Buyck B."/>
            <person name="Bense V."/>
            <person name="Catcheside P."/>
            <person name="Chovatia M."/>
            <person name="Cooper J."/>
            <person name="Damon W."/>
            <person name="Desjardin D."/>
            <person name="Finy P."/>
            <person name="Geml J."/>
            <person name="Haridas S."/>
            <person name="Hughes K."/>
            <person name="Justo A."/>
            <person name="Karasinski D."/>
            <person name="Kautmanova I."/>
            <person name="Kiss B."/>
            <person name="Kocsube S."/>
            <person name="Kotiranta H."/>
            <person name="LaButti K.M."/>
            <person name="Lechner B.E."/>
            <person name="Liimatainen K."/>
            <person name="Lipzen A."/>
            <person name="Lukacs Z."/>
            <person name="Mihaltcheva S."/>
            <person name="Morgado L.N."/>
            <person name="Niskanen T."/>
            <person name="Noordeloos M.E."/>
            <person name="Ohm R.A."/>
            <person name="Ortiz-Santana B."/>
            <person name="Ovrebo C."/>
            <person name="Racz N."/>
            <person name="Riley R."/>
            <person name="Savchenko A."/>
            <person name="Shiryaev A."/>
            <person name="Soop K."/>
            <person name="Spirin V."/>
            <person name="Szebenyi C."/>
            <person name="Tomsovsky M."/>
            <person name="Tulloss R.E."/>
            <person name="Uehling J."/>
            <person name="Grigoriev I.V."/>
            <person name="Vagvolgyi C."/>
            <person name="Papp T."/>
            <person name="Martin F.M."/>
            <person name="Miettinen O."/>
            <person name="Hibbett D.S."/>
            <person name="Nagy L.G."/>
        </authorList>
    </citation>
    <scope>NUCLEOTIDE SEQUENCE [LARGE SCALE GENOMIC DNA]</scope>
    <source>
        <strain evidence="7 8">FP101781</strain>
    </source>
</reference>
<dbReference type="SMART" id="SM00243">
    <property type="entry name" value="GAS2"/>
    <property type="match status" value="1"/>
</dbReference>
<keyword evidence="2" id="KW-0963">Cytoplasm</keyword>
<feature type="compositionally biased region" description="Low complexity" evidence="5">
    <location>
        <begin position="1783"/>
        <end position="1797"/>
    </location>
</feature>
<feature type="compositionally biased region" description="Polar residues" evidence="5">
    <location>
        <begin position="1820"/>
        <end position="1834"/>
    </location>
</feature>
<dbReference type="InterPro" id="IPR036534">
    <property type="entry name" value="GAR_dom_sf"/>
</dbReference>
<feature type="compositionally biased region" description="Polar residues" evidence="5">
    <location>
        <begin position="1526"/>
        <end position="1540"/>
    </location>
</feature>
<dbReference type="GO" id="GO:0005856">
    <property type="term" value="C:cytoskeleton"/>
    <property type="evidence" value="ECO:0007669"/>
    <property type="project" value="UniProtKB-SubCell"/>
</dbReference>
<feature type="region of interest" description="Disordered" evidence="5">
    <location>
        <begin position="1462"/>
        <end position="1634"/>
    </location>
</feature>
<proteinExistence type="predicted"/>
<feature type="region of interest" description="Disordered" evidence="5">
    <location>
        <begin position="1"/>
        <end position="45"/>
    </location>
</feature>
<name>A0A4Y7TN28_COPMI</name>
<gene>
    <name evidence="7" type="ORF">FA13DRAFT_1336729</name>
</gene>
<evidence type="ECO:0000256" key="3">
    <source>
        <dbReference type="ARBA" id="ARBA00023212"/>
    </source>
</evidence>
<feature type="coiled-coil region" evidence="4">
    <location>
        <begin position="540"/>
        <end position="567"/>
    </location>
</feature>